<reference evidence="3" key="1">
    <citation type="submission" date="2017-09" db="EMBL/GenBank/DDBJ databases">
        <title>Depth-based differentiation of microbial function through sediment-hosted aquifers and enrichment of novel symbionts in the deep terrestrial subsurface.</title>
        <authorList>
            <person name="Probst A.J."/>
            <person name="Ladd B."/>
            <person name="Jarett J.K."/>
            <person name="Geller-Mcgrath D.E."/>
            <person name="Sieber C.M.K."/>
            <person name="Emerson J.B."/>
            <person name="Anantharaman K."/>
            <person name="Thomas B.C."/>
            <person name="Malmstrom R."/>
            <person name="Stieglmeier M."/>
            <person name="Klingl A."/>
            <person name="Woyke T."/>
            <person name="Ryan C.M."/>
            <person name="Banfield J.F."/>
        </authorList>
    </citation>
    <scope>NUCLEOTIDE SEQUENCE [LARGE SCALE GENOMIC DNA]</scope>
</reference>
<evidence type="ECO:0000313" key="3">
    <source>
        <dbReference type="Proteomes" id="UP000230353"/>
    </source>
</evidence>
<gene>
    <name evidence="2" type="ORF">COT67_01160</name>
</gene>
<accession>A0A2H0WLN3</accession>
<evidence type="ECO:0000256" key="1">
    <source>
        <dbReference type="SAM" id="Phobius"/>
    </source>
</evidence>
<evidence type="ECO:0008006" key="4">
    <source>
        <dbReference type="Google" id="ProtNLM"/>
    </source>
</evidence>
<dbReference type="AlphaFoldDB" id="A0A2H0WLN3"/>
<comment type="caution">
    <text evidence="2">The sequence shown here is derived from an EMBL/GenBank/DDBJ whole genome shotgun (WGS) entry which is preliminary data.</text>
</comment>
<evidence type="ECO:0000313" key="2">
    <source>
        <dbReference type="EMBL" id="PIS13550.1"/>
    </source>
</evidence>
<dbReference type="Proteomes" id="UP000230353">
    <property type="component" value="Unassembled WGS sequence"/>
</dbReference>
<proteinExistence type="predicted"/>
<protein>
    <recommendedName>
        <fullName evidence="4">Type 4 fimbrial biogenesis protein PilX N-terminal domain-containing protein</fullName>
    </recommendedName>
</protein>
<feature type="transmembrane region" description="Helical" evidence="1">
    <location>
        <begin position="20"/>
        <end position="43"/>
    </location>
</feature>
<keyword evidence="1" id="KW-1133">Transmembrane helix</keyword>
<sequence length="483" mass="54024">MIKRSKNEKAGLPRRKAGAILILVLVFGSIFVLLMTGLFGFILTQYRHTLQKAAWEQSLHIAEAGINYYRWCLNHEMEESCSLEMDYYDTSGNPLGGFSLTDSSTAESCGQTVQREITSIGRTDAYPEAQRAIKILYARTSIAKYSYILNSNVWVGDDHEIRGSYHSNGGIRMDGENQSVVSSASPNGEWICTSSFGCSSCPVDDGCWIDGSDCKCPGVFTTTNNAKPDLFEYPVPSFNFEGITVDLARMKTAAQTGGGVYLEPSINKNPSGKGYHLKFKNNGTFEVWIITGLSPTYAYSLEEGWHYDYFTISREHLYNTYSIPSACSAIFVEDNLWPEGVVKGKVVTASADLLDSNKDTDIVLAGNINYSVKDGSDGLTLLSQRNVLIGPQSPDRMELRGIFVAQKGRFSRNHYWWNFREKLEIYGSIISNGRVGTKWISGSTVVSGYRERESYFDANLVYNPPPFTPFIDEDFKLLRWQEI</sequence>
<keyword evidence="1" id="KW-0812">Transmembrane</keyword>
<name>A0A2H0WLN3_9BACT</name>
<organism evidence="2 3">
    <name type="scientific">Candidatus Tagabacteria bacterium CG09_land_8_20_14_0_10_41_14</name>
    <dbReference type="NCBI Taxonomy" id="1975021"/>
    <lineage>
        <taxon>Bacteria</taxon>
        <taxon>Candidatus Tagaibacteriota</taxon>
    </lineage>
</organism>
<dbReference type="EMBL" id="PEZL01000016">
    <property type="protein sequence ID" value="PIS13550.1"/>
    <property type="molecule type" value="Genomic_DNA"/>
</dbReference>
<keyword evidence="1" id="KW-0472">Membrane</keyword>